<keyword evidence="1" id="KW-0732">Signal</keyword>
<dbReference type="RefSeq" id="WP_157569810.1">
    <property type="nucleotide sequence ID" value="NZ_WQKZ01000009.1"/>
</dbReference>
<dbReference type="EMBL" id="WQKZ01000009">
    <property type="protein sequence ID" value="MVN79098.1"/>
    <property type="molecule type" value="Genomic_DNA"/>
</dbReference>
<protein>
    <recommendedName>
        <fullName evidence="4">Conjugal transfer protein TraI</fullName>
    </recommendedName>
</protein>
<dbReference type="Proteomes" id="UP000441336">
    <property type="component" value="Unassembled WGS sequence"/>
</dbReference>
<name>A0A7K1TKZ9_9BACT</name>
<accession>A0A7K1TKZ9</accession>
<evidence type="ECO:0000313" key="2">
    <source>
        <dbReference type="EMBL" id="MVN79098.1"/>
    </source>
</evidence>
<evidence type="ECO:0000256" key="1">
    <source>
        <dbReference type="SAM" id="SignalP"/>
    </source>
</evidence>
<comment type="caution">
    <text evidence="2">The sequence shown here is derived from an EMBL/GenBank/DDBJ whole genome shotgun (WGS) entry which is preliminary data.</text>
</comment>
<gene>
    <name evidence="2" type="ORF">GO988_22430</name>
</gene>
<feature type="signal peptide" evidence="1">
    <location>
        <begin position="1"/>
        <end position="22"/>
    </location>
</feature>
<evidence type="ECO:0008006" key="4">
    <source>
        <dbReference type="Google" id="ProtNLM"/>
    </source>
</evidence>
<sequence length="214" mass="23784">MRKLLTLVVLAGLGLAARPVRAQFVISAPIAEGQATKQAGHQGILTVLKDLGNTVVKKGNDTQAIIKSLEDQTVQMHDDWYSSLLKINSVVANYQQVKSIWNYQNRTMSLYTQNIAQLRANPFLTPDQFQGMVKGYTTLLAENVGLLDDLTTILTPGSAKMTDAQRLKFINKISDKVTHQYQLVAYFTKRNQTIATQQTQAAQDAQTLKKLYGL</sequence>
<organism evidence="2 3">
    <name type="scientific">Hymenobacter ginkgonis</name>
    <dbReference type="NCBI Taxonomy" id="2682976"/>
    <lineage>
        <taxon>Bacteria</taxon>
        <taxon>Pseudomonadati</taxon>
        <taxon>Bacteroidota</taxon>
        <taxon>Cytophagia</taxon>
        <taxon>Cytophagales</taxon>
        <taxon>Hymenobacteraceae</taxon>
        <taxon>Hymenobacter</taxon>
    </lineage>
</organism>
<reference evidence="2 3" key="1">
    <citation type="submission" date="2019-12" db="EMBL/GenBank/DDBJ databases">
        <title>Hymenobacter sp. HMF4947 Genome sequencing and assembly.</title>
        <authorList>
            <person name="Kang H."/>
            <person name="Cha I."/>
            <person name="Kim H."/>
            <person name="Joh K."/>
        </authorList>
    </citation>
    <scope>NUCLEOTIDE SEQUENCE [LARGE SCALE GENOMIC DNA]</scope>
    <source>
        <strain evidence="2 3">HMF4947</strain>
    </source>
</reference>
<evidence type="ECO:0000313" key="3">
    <source>
        <dbReference type="Proteomes" id="UP000441336"/>
    </source>
</evidence>
<proteinExistence type="predicted"/>
<feature type="chain" id="PRO_5029663841" description="Conjugal transfer protein TraI" evidence="1">
    <location>
        <begin position="23"/>
        <end position="214"/>
    </location>
</feature>
<dbReference type="AlphaFoldDB" id="A0A7K1TKZ9"/>
<keyword evidence="3" id="KW-1185">Reference proteome</keyword>